<organism evidence="1 2">
    <name type="scientific">Brachionus plicatilis</name>
    <name type="common">Marine rotifer</name>
    <name type="synonym">Brachionus muelleri</name>
    <dbReference type="NCBI Taxonomy" id="10195"/>
    <lineage>
        <taxon>Eukaryota</taxon>
        <taxon>Metazoa</taxon>
        <taxon>Spiralia</taxon>
        <taxon>Gnathifera</taxon>
        <taxon>Rotifera</taxon>
        <taxon>Eurotatoria</taxon>
        <taxon>Monogononta</taxon>
        <taxon>Pseudotrocha</taxon>
        <taxon>Ploima</taxon>
        <taxon>Brachionidae</taxon>
        <taxon>Brachionus</taxon>
    </lineage>
</organism>
<name>A0A3M7T161_BRAPC</name>
<evidence type="ECO:0000313" key="1">
    <source>
        <dbReference type="EMBL" id="RNA41568.1"/>
    </source>
</evidence>
<protein>
    <submittedName>
        <fullName evidence="1">Uncharacterized protein</fullName>
    </submittedName>
</protein>
<comment type="caution">
    <text evidence="1">The sequence shown here is derived from an EMBL/GenBank/DDBJ whole genome shotgun (WGS) entry which is preliminary data.</text>
</comment>
<gene>
    <name evidence="1" type="ORF">BpHYR1_032325</name>
</gene>
<dbReference type="AlphaFoldDB" id="A0A3M7T161"/>
<sequence>MDKIASLIINTDLISYKTDSIMIMEHFVCLKVNEYLDSEKLCILKSFGCMLITLIHEAFMYRLFIIINHKEF</sequence>
<keyword evidence="2" id="KW-1185">Reference proteome</keyword>
<evidence type="ECO:0000313" key="2">
    <source>
        <dbReference type="Proteomes" id="UP000276133"/>
    </source>
</evidence>
<dbReference type="EMBL" id="REGN01000483">
    <property type="protein sequence ID" value="RNA41568.1"/>
    <property type="molecule type" value="Genomic_DNA"/>
</dbReference>
<reference evidence="1 2" key="1">
    <citation type="journal article" date="2018" name="Sci. Rep.">
        <title>Genomic signatures of local adaptation to the degree of environmental predictability in rotifers.</title>
        <authorList>
            <person name="Franch-Gras L."/>
            <person name="Hahn C."/>
            <person name="Garcia-Roger E.M."/>
            <person name="Carmona M.J."/>
            <person name="Serra M."/>
            <person name="Gomez A."/>
        </authorList>
    </citation>
    <scope>NUCLEOTIDE SEQUENCE [LARGE SCALE GENOMIC DNA]</scope>
    <source>
        <strain evidence="1">HYR1</strain>
    </source>
</reference>
<dbReference type="Proteomes" id="UP000276133">
    <property type="component" value="Unassembled WGS sequence"/>
</dbReference>
<proteinExistence type="predicted"/>
<accession>A0A3M7T161</accession>